<accession>A0ABW2FK92</accession>
<sequence length="139" mass="15674">MSLQAFFAQNVQLESTEDFVISDRFKDEQGAPIPWKLRTLSEEENEEIRKASTQMVKGKGGQRIQETKPEVYMAKIAVASVVFPDLKDADLQKSYGVLGAEALLKKMLRAGEYATLLGKVQELNGFDREFDDLVEEVKN</sequence>
<protein>
    <submittedName>
        <fullName evidence="1">Phage portal protein</fullName>
    </submittedName>
</protein>
<proteinExistence type="predicted"/>
<dbReference type="EMBL" id="JBHTAI010000023">
    <property type="protein sequence ID" value="MFC7152490.1"/>
    <property type="molecule type" value="Genomic_DNA"/>
</dbReference>
<dbReference type="InterPro" id="IPR038559">
    <property type="entry name" value="XkdN-like_sf"/>
</dbReference>
<dbReference type="InterPro" id="IPR014986">
    <property type="entry name" value="XkdN-like"/>
</dbReference>
<evidence type="ECO:0000313" key="1">
    <source>
        <dbReference type="EMBL" id="MFC7152490.1"/>
    </source>
</evidence>
<comment type="caution">
    <text evidence="1">The sequence shown here is derived from an EMBL/GenBank/DDBJ whole genome shotgun (WGS) entry which is preliminary data.</text>
</comment>
<dbReference type="Proteomes" id="UP001596378">
    <property type="component" value="Unassembled WGS sequence"/>
</dbReference>
<dbReference type="Pfam" id="PF08890">
    <property type="entry name" value="Phage_TAC_5"/>
    <property type="match status" value="1"/>
</dbReference>
<dbReference type="Gene3D" id="3.30.2220.30">
    <property type="match status" value="1"/>
</dbReference>
<name>A0ABW2FK92_9BACL</name>
<evidence type="ECO:0000313" key="2">
    <source>
        <dbReference type="Proteomes" id="UP001596378"/>
    </source>
</evidence>
<gene>
    <name evidence="1" type="ORF">ACFQMJ_28475</name>
</gene>
<dbReference type="RefSeq" id="WP_378044080.1">
    <property type="nucleotide sequence ID" value="NZ_JBHMDN010000002.1"/>
</dbReference>
<keyword evidence="2" id="KW-1185">Reference proteome</keyword>
<reference evidence="2" key="1">
    <citation type="journal article" date="2019" name="Int. J. Syst. Evol. Microbiol.">
        <title>The Global Catalogue of Microorganisms (GCM) 10K type strain sequencing project: providing services to taxonomists for standard genome sequencing and annotation.</title>
        <authorList>
            <consortium name="The Broad Institute Genomics Platform"/>
            <consortium name="The Broad Institute Genome Sequencing Center for Infectious Disease"/>
            <person name="Wu L."/>
            <person name="Ma J."/>
        </authorList>
    </citation>
    <scope>NUCLEOTIDE SEQUENCE [LARGE SCALE GENOMIC DNA]</scope>
    <source>
        <strain evidence="2">KCTC 12907</strain>
    </source>
</reference>
<organism evidence="1 2">
    <name type="scientific">Cohnella cellulosilytica</name>
    <dbReference type="NCBI Taxonomy" id="986710"/>
    <lineage>
        <taxon>Bacteria</taxon>
        <taxon>Bacillati</taxon>
        <taxon>Bacillota</taxon>
        <taxon>Bacilli</taxon>
        <taxon>Bacillales</taxon>
        <taxon>Paenibacillaceae</taxon>
        <taxon>Cohnella</taxon>
    </lineage>
</organism>